<evidence type="ECO:0000313" key="1">
    <source>
        <dbReference type="EMBL" id="PIR84324.1"/>
    </source>
</evidence>
<name>A0A2H0UD24_9BACT</name>
<reference evidence="2" key="1">
    <citation type="submission" date="2017-09" db="EMBL/GenBank/DDBJ databases">
        <title>Depth-based differentiation of microbial function through sediment-hosted aquifers and enrichment of novel symbionts in the deep terrestrial subsurface.</title>
        <authorList>
            <person name="Probst A.J."/>
            <person name="Ladd B."/>
            <person name="Jarett J.K."/>
            <person name="Geller-Mcgrath D.E."/>
            <person name="Sieber C.M.K."/>
            <person name="Emerson J.B."/>
            <person name="Anantharaman K."/>
            <person name="Thomas B.C."/>
            <person name="Malmstrom R."/>
            <person name="Stieglmeier M."/>
            <person name="Klingl A."/>
            <person name="Woyke T."/>
            <person name="Ryan C.M."/>
            <person name="Banfield J.F."/>
        </authorList>
    </citation>
    <scope>NUCLEOTIDE SEQUENCE [LARGE SCALE GENOMIC DNA]</scope>
</reference>
<evidence type="ECO:0000313" key="2">
    <source>
        <dbReference type="Proteomes" id="UP000229344"/>
    </source>
</evidence>
<protein>
    <submittedName>
        <fullName evidence="1">Uncharacterized protein</fullName>
    </submittedName>
</protein>
<proteinExistence type="predicted"/>
<accession>A0A2H0UD24</accession>
<dbReference type="Proteomes" id="UP000229344">
    <property type="component" value="Unassembled WGS sequence"/>
</dbReference>
<comment type="caution">
    <text evidence="1">The sequence shown here is derived from an EMBL/GenBank/DDBJ whole genome shotgun (WGS) entry which is preliminary data.</text>
</comment>
<organism evidence="1 2">
    <name type="scientific">Candidatus Kaiserbacteria bacterium CG10_big_fil_rev_8_21_14_0_10_47_16</name>
    <dbReference type="NCBI Taxonomy" id="1974608"/>
    <lineage>
        <taxon>Bacteria</taxon>
        <taxon>Candidatus Kaiseribacteriota</taxon>
    </lineage>
</organism>
<sequence>MGDLKIIGDETLEVGVKNGLQILHAWGVQFFSFYLQKGKKNIKVVVYKDDTFESALARNQPNFQ</sequence>
<dbReference type="EMBL" id="PFBI01000006">
    <property type="protein sequence ID" value="PIR84324.1"/>
    <property type="molecule type" value="Genomic_DNA"/>
</dbReference>
<dbReference type="AlphaFoldDB" id="A0A2H0UD24"/>
<gene>
    <name evidence="1" type="ORF">COU16_01880</name>
</gene>